<evidence type="ECO:0000313" key="1">
    <source>
        <dbReference type="EMBL" id="MPN06433.1"/>
    </source>
</evidence>
<sequence>MIIFRIAGRFLEISQHGFFTEGSRFPEVPDLRVLFWIVDRKNLLIIVRGCPDILLDFLRKIHDRIQEMMGLHRKLLTLQMGKILFHDALLPAFIKNGQIVGPLVITDRLGKLHPFLEQRH</sequence>
<protein>
    <submittedName>
        <fullName evidence="1">Uncharacterized protein</fullName>
    </submittedName>
</protein>
<organism evidence="1">
    <name type="scientific">bioreactor metagenome</name>
    <dbReference type="NCBI Taxonomy" id="1076179"/>
    <lineage>
        <taxon>unclassified sequences</taxon>
        <taxon>metagenomes</taxon>
        <taxon>ecological metagenomes</taxon>
    </lineage>
</organism>
<dbReference type="AlphaFoldDB" id="A0A645F1A6"/>
<dbReference type="EMBL" id="VSSQ01052335">
    <property type="protein sequence ID" value="MPN06433.1"/>
    <property type="molecule type" value="Genomic_DNA"/>
</dbReference>
<reference evidence="1" key="1">
    <citation type="submission" date="2019-08" db="EMBL/GenBank/DDBJ databases">
        <authorList>
            <person name="Kucharzyk K."/>
            <person name="Murdoch R.W."/>
            <person name="Higgins S."/>
            <person name="Loffler F."/>
        </authorList>
    </citation>
    <scope>NUCLEOTIDE SEQUENCE</scope>
</reference>
<proteinExistence type="predicted"/>
<accession>A0A645F1A6</accession>
<comment type="caution">
    <text evidence="1">The sequence shown here is derived from an EMBL/GenBank/DDBJ whole genome shotgun (WGS) entry which is preliminary data.</text>
</comment>
<gene>
    <name evidence="1" type="ORF">SDC9_153689</name>
</gene>
<name>A0A645F1A6_9ZZZZ</name>